<dbReference type="RefSeq" id="WP_188026701.1">
    <property type="nucleotide sequence ID" value="NZ_JACHGR010000006.1"/>
</dbReference>
<evidence type="ECO:0000256" key="2">
    <source>
        <dbReference type="ARBA" id="ARBA00093628"/>
    </source>
</evidence>
<evidence type="ECO:0000313" key="4">
    <source>
        <dbReference type="Proteomes" id="UP000585721"/>
    </source>
</evidence>
<dbReference type="Pfam" id="PF04219">
    <property type="entry name" value="DUF413"/>
    <property type="match status" value="1"/>
</dbReference>
<reference evidence="3 4" key="1">
    <citation type="submission" date="2020-08" db="EMBL/GenBank/DDBJ databases">
        <title>Genomic Encyclopedia of Type Strains, Phase IV (KMG-IV): sequencing the most valuable type-strain genomes for metagenomic binning, comparative biology and taxonomic classification.</title>
        <authorList>
            <person name="Goeker M."/>
        </authorList>
    </citation>
    <scope>NUCLEOTIDE SEQUENCE [LARGE SCALE GENOMIC DNA]</scope>
    <source>
        <strain evidence="3 4">DSM 22975</strain>
    </source>
</reference>
<comment type="caution">
    <text evidence="3">The sequence shown here is derived from an EMBL/GenBank/DDBJ whole genome shotgun (WGS) entry which is preliminary data.</text>
</comment>
<keyword evidence="4" id="KW-1185">Reference proteome</keyword>
<sequence>MSFESEKRFNDLQHFPRGIRRSGNFTVGESDLLERHGHAMMELYQGKREPKDDVEAAFVERVKADDAAGNPFAKVWLKYIKVIGPRRVHRLCTSSGDEGSFESVDEPLE</sequence>
<protein>
    <recommendedName>
        <fullName evidence="2">Macrodomain Ori protein</fullName>
    </recommendedName>
</protein>
<dbReference type="EMBL" id="JACHGR010000006">
    <property type="protein sequence ID" value="MBB6055954.1"/>
    <property type="molecule type" value="Genomic_DNA"/>
</dbReference>
<dbReference type="Proteomes" id="UP000585721">
    <property type="component" value="Unassembled WGS sequence"/>
</dbReference>
<organism evidence="3 4">
    <name type="scientific">Tolumonas osonensis</name>
    <dbReference type="NCBI Taxonomy" id="675874"/>
    <lineage>
        <taxon>Bacteria</taxon>
        <taxon>Pseudomonadati</taxon>
        <taxon>Pseudomonadota</taxon>
        <taxon>Gammaproteobacteria</taxon>
        <taxon>Aeromonadales</taxon>
        <taxon>Aeromonadaceae</taxon>
        <taxon>Tolumonas</taxon>
    </lineage>
</organism>
<evidence type="ECO:0000256" key="1">
    <source>
        <dbReference type="ARBA" id="ARBA00093464"/>
    </source>
</evidence>
<proteinExistence type="inferred from homology"/>
<dbReference type="InterPro" id="IPR007335">
    <property type="entry name" value="DUF413"/>
</dbReference>
<gene>
    <name evidence="3" type="ORF">HNR75_001884</name>
</gene>
<dbReference type="NCBIfam" id="NF008257">
    <property type="entry name" value="PRK11027.3-1"/>
    <property type="match status" value="1"/>
</dbReference>
<dbReference type="AlphaFoldDB" id="A0A841G9Y9"/>
<accession>A0A841G9Y9</accession>
<comment type="similarity">
    <text evidence="1">Belongs to the MaoP family.</text>
</comment>
<name>A0A841G9Y9_9GAMM</name>
<evidence type="ECO:0000313" key="3">
    <source>
        <dbReference type="EMBL" id="MBB6055954.1"/>
    </source>
</evidence>